<accession>A0AA40P2C7</accession>
<dbReference type="InterPro" id="IPR017946">
    <property type="entry name" value="PLC-like_Pdiesterase_TIM-brl"/>
</dbReference>
<dbReference type="PANTHER" id="PTHR46211">
    <property type="entry name" value="GLYCEROPHOSPHORYL DIESTER PHOSPHODIESTERASE"/>
    <property type="match status" value="1"/>
</dbReference>
<evidence type="ECO:0000259" key="1">
    <source>
        <dbReference type="PROSITE" id="PS51704"/>
    </source>
</evidence>
<feature type="domain" description="GP-PDE" evidence="1">
    <location>
        <begin position="10"/>
        <end position="248"/>
    </location>
</feature>
<dbReference type="AlphaFoldDB" id="A0AA40P2C7"/>
<dbReference type="PANTHER" id="PTHR46211:SF1">
    <property type="entry name" value="GLYCEROPHOSPHODIESTER PHOSPHODIESTERASE, CYTOPLASMIC"/>
    <property type="match status" value="1"/>
</dbReference>
<proteinExistence type="predicted"/>
<dbReference type="GO" id="GO:0008081">
    <property type="term" value="F:phosphoric diester hydrolase activity"/>
    <property type="evidence" value="ECO:0007669"/>
    <property type="project" value="InterPro"/>
</dbReference>
<dbReference type="PROSITE" id="PS51704">
    <property type="entry name" value="GP_PDE"/>
    <property type="match status" value="1"/>
</dbReference>
<organism evidence="2 3">
    <name type="scientific">Pseudomonas tremae</name>
    <dbReference type="NCBI Taxonomy" id="200454"/>
    <lineage>
        <taxon>Bacteria</taxon>
        <taxon>Pseudomonadati</taxon>
        <taxon>Pseudomonadota</taxon>
        <taxon>Gammaproteobacteria</taxon>
        <taxon>Pseudomonadales</taxon>
        <taxon>Pseudomonadaceae</taxon>
        <taxon>Pseudomonas</taxon>
    </lineage>
</organism>
<dbReference type="Gene3D" id="3.20.20.190">
    <property type="entry name" value="Phosphatidylinositol (PI) phosphodiesterase"/>
    <property type="match status" value="1"/>
</dbReference>
<dbReference type="PROSITE" id="PS50007">
    <property type="entry name" value="PIPLC_X_DOMAIN"/>
    <property type="match status" value="1"/>
</dbReference>
<reference evidence="2 3" key="1">
    <citation type="submission" date="2015-09" db="EMBL/GenBank/DDBJ databases">
        <title>Genome announcement of multiple Pseudomonas syringae strains.</title>
        <authorList>
            <person name="Thakur S."/>
            <person name="Wang P.W."/>
            <person name="Gong Y."/>
            <person name="Weir B.S."/>
            <person name="Guttman D.S."/>
        </authorList>
    </citation>
    <scope>NUCLEOTIDE SEQUENCE [LARGE SCALE GENOMIC DNA]</scope>
    <source>
        <strain evidence="2 3">ICMP9151</strain>
    </source>
</reference>
<dbReference type="GO" id="GO:0006629">
    <property type="term" value="P:lipid metabolic process"/>
    <property type="evidence" value="ECO:0007669"/>
    <property type="project" value="InterPro"/>
</dbReference>
<dbReference type="Proteomes" id="UP000050523">
    <property type="component" value="Unassembled WGS sequence"/>
</dbReference>
<gene>
    <name evidence="2" type="ORF">ALO43_03825</name>
</gene>
<dbReference type="Pfam" id="PF03009">
    <property type="entry name" value="GDPD"/>
    <property type="match status" value="1"/>
</dbReference>
<comment type="caution">
    <text evidence="2">The sequence shown here is derived from an EMBL/GenBank/DDBJ whole genome shotgun (WGS) entry which is preliminary data.</text>
</comment>
<dbReference type="SUPFAM" id="SSF51695">
    <property type="entry name" value="PLC-like phosphodiesterases"/>
    <property type="match status" value="1"/>
</dbReference>
<dbReference type="EMBL" id="LJRO01000352">
    <property type="protein sequence ID" value="KPY95491.1"/>
    <property type="molecule type" value="Genomic_DNA"/>
</dbReference>
<dbReference type="CDD" id="cd08562">
    <property type="entry name" value="GDPD_EcUgpQ_like"/>
    <property type="match status" value="1"/>
</dbReference>
<evidence type="ECO:0000313" key="2">
    <source>
        <dbReference type="EMBL" id="KPY95491.1"/>
    </source>
</evidence>
<evidence type="ECO:0000313" key="3">
    <source>
        <dbReference type="Proteomes" id="UP000050523"/>
    </source>
</evidence>
<sequence length="253" mass="27871">MPKHAPLVRSPLIAHRGAKAYAPENTLLALETAAQRGARWVEIDVKLTRDGQPVVIHDDLLDRTTNGRGAVVLHDLNAIRQLDAGSWFAPEFAGLQVPTFEEVVNCALRLKLGLQVELKPTIGDDVETAEVVMPILKRLWPADNESLFVSSFSVRSLTAARRLWADVPLAIASVVAPADPVALLAEYDCRILHVLDDMLDDHHLERLKSSGIEFAVATINSPERARYLLERGAQSILSDYPDLLSLPNGDRLQ</sequence>
<dbReference type="InterPro" id="IPR030395">
    <property type="entry name" value="GP_PDE_dom"/>
</dbReference>
<protein>
    <submittedName>
        <fullName evidence="2">Glycerophosphoryl diester phosphodiesterase</fullName>
    </submittedName>
</protein>
<name>A0AA40P2C7_9PSED</name>
<dbReference type="RefSeq" id="WP_054997917.1">
    <property type="nucleotide sequence ID" value="NZ_LJRO01000352.1"/>
</dbReference>